<feature type="region of interest" description="Disordered" evidence="5">
    <location>
        <begin position="154"/>
        <end position="174"/>
    </location>
</feature>
<evidence type="ECO:0000313" key="7">
    <source>
        <dbReference type="Proteomes" id="UP000799766"/>
    </source>
</evidence>
<dbReference type="PANTHER" id="PTHR31268">
    <property type="match status" value="1"/>
</dbReference>
<sequence>MHAKLVCYPPLGQATVVPSDQDHVDFTVLLETDAASKKTWDVSLWHNHSAPPSSTWTETVLAPLPASVSPTAPNLNGDPAGVLLLSNAAGEAAPPNARRHWFAASLPNRPPPGIPVSFTVKFRAREPDSDPGAGPGASGWKWVRDATGVADGSLYYQPRPAAPSPSSSLDPASTASTLFPSKEFAYYLSDPSPDVAVTPALSQAPHTLLWRCAFAVPAARDPDPGTRAASLGVPTALGRWMALVRLWSPWLAPRHGRAGAPFAPDKEAVLAAFLREDGLSVAALAVSGVRDVLVTMGGEQGRVVATAANDRVGEGEALVLVSVGRSFEEANAAVWYEARKAVMGWEVEEKEKAGAGEEGGGEVDAKWLQNWYDGLTYCTWNGLGQDLTEEKVLTALDELEKSGVSITNLIIDDNWQSLDHPGENQFARGWLEFEANKEGFPHGLSHTVSKVRGRHKSVSHVAVWHALLGYWGGISPDGAIAKEYKTIEVEKKPGVAAGKMLVVDEQDVARFYRDFYSFLSSAGVDSVKTDAQFFLDEIVSSEHRRRLTNSYLDAWSVAQLRAFSAKAISCMSQSPQILFHSQLPTNKPQLCVRNSDDFFPDQPASHPWHVFCNAHNALAAQHLNVLPDWDMFQTSHEWAGFHAAARCVSGGPVYITDEPAKHNMDLIHQMTAPTMAGQTVILRPPVVARTTMPYAAYDDRTLLKVASYVGFARTGTPILAVFNVSGRALTELIPLADFPGAEGPGRSDGQGAGEASREERDTMGVHAQQGVLGAYVVAAHRSGKVSAPMLVGARIAFVCLELGVAEWDILTAVPVREFELGKGGGEEKRPVKVANLGLLGKMTGAAAVVNTDVYVEDNGRLRVWTSLKALGTWGLYVSDLPRRSLDDDFMGLIFGNPIPRDCVKKGATDPMVLEVDVENAFKESGTRPGWSNETAVEIFIS</sequence>
<dbReference type="EMBL" id="MU001692">
    <property type="protein sequence ID" value="KAF2454354.1"/>
    <property type="molecule type" value="Genomic_DNA"/>
</dbReference>
<reference evidence="6" key="1">
    <citation type="journal article" date="2020" name="Stud. Mycol.">
        <title>101 Dothideomycetes genomes: a test case for predicting lifestyles and emergence of pathogens.</title>
        <authorList>
            <person name="Haridas S."/>
            <person name="Albert R."/>
            <person name="Binder M."/>
            <person name="Bloem J."/>
            <person name="Labutti K."/>
            <person name="Salamov A."/>
            <person name="Andreopoulos B."/>
            <person name="Baker S."/>
            <person name="Barry K."/>
            <person name="Bills G."/>
            <person name="Bluhm B."/>
            <person name="Cannon C."/>
            <person name="Castanera R."/>
            <person name="Culley D."/>
            <person name="Daum C."/>
            <person name="Ezra D."/>
            <person name="Gonzalez J."/>
            <person name="Henrissat B."/>
            <person name="Kuo A."/>
            <person name="Liang C."/>
            <person name="Lipzen A."/>
            <person name="Lutzoni F."/>
            <person name="Magnuson J."/>
            <person name="Mondo S."/>
            <person name="Nolan M."/>
            <person name="Ohm R."/>
            <person name="Pangilinan J."/>
            <person name="Park H.-J."/>
            <person name="Ramirez L."/>
            <person name="Alfaro M."/>
            <person name="Sun H."/>
            <person name="Tritt A."/>
            <person name="Yoshinaga Y."/>
            <person name="Zwiers L.-H."/>
            <person name="Turgeon B."/>
            <person name="Goodwin S."/>
            <person name="Spatafora J."/>
            <person name="Crous P."/>
            <person name="Grigoriev I."/>
        </authorList>
    </citation>
    <scope>NUCLEOTIDE SEQUENCE</scope>
    <source>
        <strain evidence="6">ATCC 16933</strain>
    </source>
</reference>
<feature type="region of interest" description="Disordered" evidence="5">
    <location>
        <begin position="739"/>
        <end position="759"/>
    </location>
</feature>
<dbReference type="GO" id="GO:0047274">
    <property type="term" value="F:galactinol-sucrose galactosyltransferase activity"/>
    <property type="evidence" value="ECO:0007669"/>
    <property type="project" value="UniProtKB-EC"/>
</dbReference>
<evidence type="ECO:0000256" key="4">
    <source>
        <dbReference type="ARBA" id="ARBA00049426"/>
    </source>
</evidence>
<protein>
    <submittedName>
        <fullName evidence="6">Raffinose synthase protein-like protein Sip1</fullName>
    </submittedName>
</protein>
<feature type="compositionally biased region" description="Gly residues" evidence="5">
    <location>
        <begin position="742"/>
        <end position="752"/>
    </location>
</feature>
<evidence type="ECO:0000313" key="6">
    <source>
        <dbReference type="EMBL" id="KAF2454354.1"/>
    </source>
</evidence>
<dbReference type="OrthoDB" id="4664297at2759"/>
<dbReference type="InterPro" id="IPR008811">
    <property type="entry name" value="Glycosyl_hydrolases_36"/>
</dbReference>
<evidence type="ECO:0000256" key="5">
    <source>
        <dbReference type="SAM" id="MobiDB-lite"/>
    </source>
</evidence>
<comment type="catalytic activity">
    <reaction evidence="4">
        <text>alpha-D-galactosyl-(1-&gt;3)-1D-myo-inositol + sucrose = raffinose + myo-inositol</text>
        <dbReference type="Rhea" id="RHEA:20161"/>
        <dbReference type="ChEBI" id="CHEBI:16634"/>
        <dbReference type="ChEBI" id="CHEBI:17268"/>
        <dbReference type="ChEBI" id="CHEBI:17505"/>
        <dbReference type="ChEBI" id="CHEBI:17992"/>
        <dbReference type="EC" id="2.4.1.82"/>
    </reaction>
</comment>
<keyword evidence="3" id="KW-0119">Carbohydrate metabolism</keyword>
<evidence type="ECO:0000256" key="2">
    <source>
        <dbReference type="ARBA" id="ARBA00007240"/>
    </source>
</evidence>
<dbReference type="InterPro" id="IPR013785">
    <property type="entry name" value="Aldolase_TIM"/>
</dbReference>
<proteinExistence type="inferred from homology"/>
<comment type="similarity">
    <text evidence="2">Belongs to the glycosyl hydrolases 36 family.</text>
</comment>
<gene>
    <name evidence="6" type="ORF">BDY21DRAFT_381609</name>
</gene>
<dbReference type="GO" id="GO:0004557">
    <property type="term" value="F:alpha-galactosidase activity"/>
    <property type="evidence" value="ECO:0007669"/>
    <property type="project" value="UniProtKB-EC"/>
</dbReference>
<accession>A0A6A6NSB9</accession>
<evidence type="ECO:0000256" key="1">
    <source>
        <dbReference type="ARBA" id="ARBA00001255"/>
    </source>
</evidence>
<evidence type="ECO:0000256" key="3">
    <source>
        <dbReference type="ARBA" id="ARBA00023277"/>
    </source>
</evidence>
<feature type="compositionally biased region" description="Low complexity" evidence="5">
    <location>
        <begin position="164"/>
        <end position="174"/>
    </location>
</feature>
<organism evidence="6 7">
    <name type="scientific">Lineolata rhizophorae</name>
    <dbReference type="NCBI Taxonomy" id="578093"/>
    <lineage>
        <taxon>Eukaryota</taxon>
        <taxon>Fungi</taxon>
        <taxon>Dikarya</taxon>
        <taxon>Ascomycota</taxon>
        <taxon>Pezizomycotina</taxon>
        <taxon>Dothideomycetes</taxon>
        <taxon>Dothideomycetes incertae sedis</taxon>
        <taxon>Lineolatales</taxon>
        <taxon>Lineolataceae</taxon>
        <taxon>Lineolata</taxon>
    </lineage>
</organism>
<keyword evidence="7" id="KW-1185">Reference proteome</keyword>
<dbReference type="SUPFAM" id="SSF51445">
    <property type="entry name" value="(Trans)glycosidases"/>
    <property type="match status" value="1"/>
</dbReference>
<dbReference type="FunFam" id="3.20.20.70:FF:000222">
    <property type="entry name" value="Raffinose synthase Sip1 protein"/>
    <property type="match status" value="1"/>
</dbReference>
<dbReference type="PANTHER" id="PTHR31268:SF32">
    <property type="entry name" value="GALACTINOL--SUCROSE GALACTOSYLTRANSFERASE 2-RELATED"/>
    <property type="match status" value="1"/>
</dbReference>
<dbReference type="Proteomes" id="UP000799766">
    <property type="component" value="Unassembled WGS sequence"/>
</dbReference>
<comment type="catalytic activity">
    <reaction evidence="1">
        <text>Hydrolysis of terminal, non-reducing alpha-D-galactose residues in alpha-D-galactosides, including galactose oligosaccharides, galactomannans and galactolipids.</text>
        <dbReference type="EC" id="3.2.1.22"/>
    </reaction>
</comment>
<dbReference type="AlphaFoldDB" id="A0A6A6NSB9"/>
<name>A0A6A6NSB9_9PEZI</name>
<dbReference type="Gene3D" id="3.20.20.70">
    <property type="entry name" value="Aldolase class I"/>
    <property type="match status" value="1"/>
</dbReference>
<dbReference type="Pfam" id="PF05691">
    <property type="entry name" value="Raffinose_syn"/>
    <property type="match status" value="1"/>
</dbReference>
<dbReference type="InterPro" id="IPR017853">
    <property type="entry name" value="GH"/>
</dbReference>